<reference evidence="1 2" key="1">
    <citation type="submission" date="2016-12" db="EMBL/GenBank/DDBJ databases">
        <title>The draft genome sequence of HSLHS2.</title>
        <authorList>
            <person name="Hu D."/>
            <person name="Wang L."/>
            <person name="Shao Z."/>
        </authorList>
    </citation>
    <scope>NUCLEOTIDE SEQUENCE [LARGE SCALE GENOMIC DNA]</scope>
    <source>
        <strain evidence="1">MCCC 1A06712</strain>
    </source>
</reference>
<accession>A0A251WVT2</accession>
<keyword evidence="2" id="KW-1185">Reference proteome</keyword>
<comment type="caution">
    <text evidence="1">The sequence shown here is derived from an EMBL/GenBank/DDBJ whole genome shotgun (WGS) entry which is preliminary data.</text>
</comment>
<gene>
    <name evidence="1" type="ORF">BVC71_13910</name>
</gene>
<evidence type="ECO:0000313" key="2">
    <source>
        <dbReference type="Proteomes" id="UP000194664"/>
    </source>
</evidence>
<proteinExistence type="predicted"/>
<dbReference type="AlphaFoldDB" id="A0A251WVT2"/>
<protein>
    <recommendedName>
        <fullName evidence="3">Glycosyltransferase</fullName>
    </recommendedName>
</protein>
<name>A0A251WVT2_9RHOB</name>
<dbReference type="EMBL" id="MSPP01000006">
    <property type="protein sequence ID" value="OUD08265.1"/>
    <property type="molecule type" value="Genomic_DNA"/>
</dbReference>
<dbReference type="Proteomes" id="UP000194664">
    <property type="component" value="Unassembled WGS sequence"/>
</dbReference>
<sequence length="335" mass="37161">MLDWELRYVQGGVDASADINRLLDLMKDTLGATRIGIANAAPSAFTRLKHSALPPRPAGKLVRLYMANRPSELSAAIADPDFDKPAKYRIAWIFESFWSDEIPKISLSAFDLIILTQSCDVPLYREAGARDILVLPWGSDVLRLGAGSSHRPVDAICLGDQPKNLLPEEEFKKEAEELGVRYSNAPAADLTVPQYFGALSGAKYVTLFSNLVSQRGGGHPTKEYFTGLWANALASGASVIGIAPHSDRSFSDMLWDGALIDVGSPERGKFQSELRRAVANWSKDQPRRNYLRSLERLDWRWRIKTLCEHLATDTDALKSQLDEIQEFISGNVTIK</sequence>
<evidence type="ECO:0000313" key="1">
    <source>
        <dbReference type="EMBL" id="OUD08265.1"/>
    </source>
</evidence>
<evidence type="ECO:0008006" key="3">
    <source>
        <dbReference type="Google" id="ProtNLM"/>
    </source>
</evidence>
<organism evidence="1 2">
    <name type="scientific">Marivivens niveibacter</name>
    <dbReference type="NCBI Taxonomy" id="1930667"/>
    <lineage>
        <taxon>Bacteria</taxon>
        <taxon>Pseudomonadati</taxon>
        <taxon>Pseudomonadota</taxon>
        <taxon>Alphaproteobacteria</taxon>
        <taxon>Rhodobacterales</taxon>
        <taxon>Paracoccaceae</taxon>
        <taxon>Marivivens group</taxon>
        <taxon>Marivivens</taxon>
    </lineage>
</organism>